<evidence type="ECO:0000313" key="3">
    <source>
        <dbReference type="Proteomes" id="UP000177480"/>
    </source>
</evidence>
<accession>A0A1G2FZ03</accession>
<evidence type="ECO:0000313" key="2">
    <source>
        <dbReference type="EMBL" id="OGZ43067.1"/>
    </source>
</evidence>
<dbReference type="InterPro" id="IPR050177">
    <property type="entry name" value="Lipid_A_modif_metabolic_enz"/>
</dbReference>
<dbReference type="STRING" id="1802114.A2719_01755"/>
<feature type="domain" description="NAD-dependent epimerase/dehydratase" evidence="1">
    <location>
        <begin position="5"/>
        <end position="246"/>
    </location>
</feature>
<dbReference type="Pfam" id="PF01370">
    <property type="entry name" value="Epimerase"/>
    <property type="match status" value="1"/>
</dbReference>
<gene>
    <name evidence="2" type="ORF">A2719_01755</name>
</gene>
<dbReference type="PANTHER" id="PTHR43245:SF13">
    <property type="entry name" value="UDP-D-APIOSE_UDP-D-XYLOSE SYNTHASE 2"/>
    <property type="match status" value="1"/>
</dbReference>
<protein>
    <recommendedName>
        <fullName evidence="1">NAD-dependent epimerase/dehydratase domain-containing protein</fullName>
    </recommendedName>
</protein>
<comment type="caution">
    <text evidence="2">The sequence shown here is derived from an EMBL/GenBank/DDBJ whole genome shotgun (WGS) entry which is preliminary data.</text>
</comment>
<dbReference type="PRINTS" id="PR01713">
    <property type="entry name" value="NUCEPIMERASE"/>
</dbReference>
<dbReference type="Gene3D" id="3.40.50.720">
    <property type="entry name" value="NAD(P)-binding Rossmann-like Domain"/>
    <property type="match status" value="1"/>
</dbReference>
<dbReference type="Gene3D" id="3.90.25.10">
    <property type="entry name" value="UDP-galactose 4-epimerase, domain 1"/>
    <property type="match status" value="1"/>
</dbReference>
<dbReference type="EMBL" id="MHNK01000020">
    <property type="protein sequence ID" value="OGZ43067.1"/>
    <property type="molecule type" value="Genomic_DNA"/>
</dbReference>
<dbReference type="InterPro" id="IPR001509">
    <property type="entry name" value="Epimerase_deHydtase"/>
</dbReference>
<dbReference type="PANTHER" id="PTHR43245">
    <property type="entry name" value="BIFUNCTIONAL POLYMYXIN RESISTANCE PROTEIN ARNA"/>
    <property type="match status" value="1"/>
</dbReference>
<dbReference type="InterPro" id="IPR036291">
    <property type="entry name" value="NAD(P)-bd_dom_sf"/>
</dbReference>
<reference evidence="2 3" key="1">
    <citation type="journal article" date="2016" name="Nat. Commun.">
        <title>Thousands of microbial genomes shed light on interconnected biogeochemical processes in an aquifer system.</title>
        <authorList>
            <person name="Anantharaman K."/>
            <person name="Brown C.T."/>
            <person name="Hug L.A."/>
            <person name="Sharon I."/>
            <person name="Castelle C.J."/>
            <person name="Probst A.J."/>
            <person name="Thomas B.C."/>
            <person name="Singh A."/>
            <person name="Wilkins M.J."/>
            <person name="Karaoz U."/>
            <person name="Brodie E.L."/>
            <person name="Williams K.H."/>
            <person name="Hubbard S.S."/>
            <person name="Banfield J.F."/>
        </authorList>
    </citation>
    <scope>NUCLEOTIDE SEQUENCE [LARGE SCALE GENOMIC DNA]</scope>
</reference>
<name>A0A1G2FZ03_9BACT</name>
<dbReference type="SUPFAM" id="SSF51735">
    <property type="entry name" value="NAD(P)-binding Rossmann-fold domains"/>
    <property type="match status" value="1"/>
</dbReference>
<organism evidence="2 3">
    <name type="scientific">Candidatus Ryanbacteria bacterium RIFCSPHIGHO2_01_FULL_45_22</name>
    <dbReference type="NCBI Taxonomy" id="1802114"/>
    <lineage>
        <taxon>Bacteria</taxon>
        <taxon>Candidatus Ryaniibacteriota</taxon>
    </lineage>
</organism>
<dbReference type="Proteomes" id="UP000177480">
    <property type="component" value="Unassembled WGS sequence"/>
</dbReference>
<sequence>MSQTILVTGCAGFIGSNFVKEFKKEFPGDTIVGIDDFSTGRRDALDPAVIFYEGSILNEILIEQIFSKHMPAYVFHFAALPRVSYSVEYPRRTSEVNIIGTVALLEASKNHKVKRFIYSSSSSVYGGAVVLPTKESENMPNPRSPYAMQKYTGEGFCRIFSELFGLDTICLRYFNVFGPGQYGDSPYATVISAWLEALYVPQQKTKAFLEGDGSQSRDFCYVDNVVAANILAMQSMGIFGGGVCNIAHGERTTLNEVRALIEEYTGKKLILETRQARVGDVPHTHADVSRAKEMLGYEQKVTFKDGLKRMIAWFESRVG</sequence>
<dbReference type="AlphaFoldDB" id="A0A1G2FZ03"/>
<evidence type="ECO:0000259" key="1">
    <source>
        <dbReference type="Pfam" id="PF01370"/>
    </source>
</evidence>
<proteinExistence type="predicted"/>